<feature type="chain" id="PRO_5032804471" description="DUF5689 domain-containing protein" evidence="1">
    <location>
        <begin position="28"/>
        <end position="570"/>
    </location>
</feature>
<evidence type="ECO:0000256" key="1">
    <source>
        <dbReference type="SAM" id="SignalP"/>
    </source>
</evidence>
<feature type="signal peptide" evidence="1">
    <location>
        <begin position="1"/>
        <end position="27"/>
    </location>
</feature>
<keyword evidence="3" id="KW-1185">Reference proteome</keyword>
<evidence type="ECO:0008006" key="4">
    <source>
        <dbReference type="Google" id="ProtNLM"/>
    </source>
</evidence>
<proteinExistence type="predicted"/>
<protein>
    <recommendedName>
        <fullName evidence="4">DUF5689 domain-containing protein</fullName>
    </recommendedName>
</protein>
<keyword evidence="1" id="KW-0732">Signal</keyword>
<dbReference type="AlphaFoldDB" id="A0A847RCT8"/>
<evidence type="ECO:0000313" key="3">
    <source>
        <dbReference type="Proteomes" id="UP000570474"/>
    </source>
</evidence>
<sequence>MRKIFTVHTAAWSLCCIALLLMLNACRKVDEHKTLVETQPWLASTYQLSGQYGQYGWQYPSTWVVGDTAMLIGKLFTDRPGSEIRVGGVLIKPVEHKEIDPNKLYTITDGIPLVMVDVVRFVITKEMGVGPERPVTVTANGITIHGSPVSIRDFAVSIGKTDTTLVADKLLHWMPANANVLIQHGYAFVRDVHCDRNGSIWFDNQLEINALTGGQVNKVLAAGDKVTDDKGMELTVKQVFGSAISFDGNTLFFSMEDSEPSVDTVDNYIFRLCKMDVASKRITTLNRTLVVKGVAPVNSDAAPFQGSIDRMKIVAMYLNTDLQGNLLYTNYYVPPSNANDHSAWKSAISSGSINQEVWADNLLLISRMDMTGKVTPLMNAGYAANNTPPIMAPGAHVASSLCFVDPLGRYVYGMADVDDWRTLIVKYDTQEEDIIASVKAAAAAFSFRSYDTLPDTKGRGMMDLSVVDWTGMLYAFNNMMVLSDGSILAVKGASLYNFDFEQRTVFCYAGVENGNNAAAPGQDKLTGKAKWVDFSGAALIGQDKQNTVYYCQGVWGTDGIDFYKLHSPGK</sequence>
<evidence type="ECO:0000313" key="2">
    <source>
        <dbReference type="EMBL" id="NLR63870.1"/>
    </source>
</evidence>
<reference evidence="2 3" key="1">
    <citation type="submission" date="2020-04" db="EMBL/GenBank/DDBJ databases">
        <authorList>
            <person name="Yin C."/>
        </authorList>
    </citation>
    <scope>NUCLEOTIDE SEQUENCE [LARGE SCALE GENOMIC DNA]</scope>
    <source>
        <strain evidence="2 3">Ae27</strain>
    </source>
</reference>
<comment type="caution">
    <text evidence="2">The sequence shown here is derived from an EMBL/GenBank/DDBJ whole genome shotgun (WGS) entry which is preliminary data.</text>
</comment>
<name>A0A847RCT8_9BACT</name>
<dbReference type="RefSeq" id="WP_168869853.1">
    <property type="nucleotide sequence ID" value="NZ_JABAIA010000001.1"/>
</dbReference>
<accession>A0A847RCT8</accession>
<dbReference type="EMBL" id="JABAIA010000001">
    <property type="protein sequence ID" value="NLR63870.1"/>
    <property type="molecule type" value="Genomic_DNA"/>
</dbReference>
<dbReference type="Proteomes" id="UP000570474">
    <property type="component" value="Unassembled WGS sequence"/>
</dbReference>
<gene>
    <name evidence="2" type="ORF">HGH92_06110</name>
</gene>
<organism evidence="2 3">
    <name type="scientific">Chitinophaga varians</name>
    <dbReference type="NCBI Taxonomy" id="2202339"/>
    <lineage>
        <taxon>Bacteria</taxon>
        <taxon>Pseudomonadati</taxon>
        <taxon>Bacteroidota</taxon>
        <taxon>Chitinophagia</taxon>
        <taxon>Chitinophagales</taxon>
        <taxon>Chitinophagaceae</taxon>
        <taxon>Chitinophaga</taxon>
    </lineage>
</organism>